<dbReference type="PROSITE" id="PS00330">
    <property type="entry name" value="HEMOLYSIN_CALCIUM"/>
    <property type="match status" value="3"/>
</dbReference>
<dbReference type="NCBIfam" id="NF033682">
    <property type="entry name" value="retention_LapA"/>
    <property type="match status" value="1"/>
</dbReference>
<keyword evidence="5" id="KW-1185">Reference proteome</keyword>
<dbReference type="InterPro" id="IPR047777">
    <property type="entry name" value="LapA-like_RM"/>
</dbReference>
<dbReference type="InterPro" id="IPR041690">
    <property type="entry name" value="Cadherin_5"/>
</dbReference>
<dbReference type="GO" id="GO:0005509">
    <property type="term" value="F:calcium ion binding"/>
    <property type="evidence" value="ECO:0007669"/>
    <property type="project" value="InterPro"/>
</dbReference>
<dbReference type="InterPro" id="IPR019960">
    <property type="entry name" value="T1SS_VCA0849"/>
</dbReference>
<evidence type="ECO:0000313" key="5">
    <source>
        <dbReference type="Proteomes" id="UP000030081"/>
    </source>
</evidence>
<dbReference type="PRINTS" id="PR00313">
    <property type="entry name" value="CABNDNGRPT"/>
</dbReference>
<dbReference type="InterPro" id="IPR018511">
    <property type="entry name" value="Hemolysin-typ_Ca-bd_CS"/>
</dbReference>
<name>A0AAN0VZT9_9VIBR</name>
<evidence type="ECO:0000313" key="4">
    <source>
        <dbReference type="EMBL" id="AIW21862.1"/>
    </source>
</evidence>
<evidence type="ECO:0000256" key="2">
    <source>
        <dbReference type="SAM" id="MobiDB-lite"/>
    </source>
</evidence>
<dbReference type="Pfam" id="PF00353">
    <property type="entry name" value="HemolysinCabind"/>
    <property type="match status" value="1"/>
</dbReference>
<dbReference type="InterPro" id="IPR001343">
    <property type="entry name" value="Hemolysn_Ca-bd"/>
</dbReference>
<feature type="region of interest" description="Disordered" evidence="2">
    <location>
        <begin position="4257"/>
        <end position="4278"/>
    </location>
</feature>
<proteinExistence type="predicted"/>
<dbReference type="InterPro" id="IPR019959">
    <property type="entry name" value="T1SS-143_rpt-cont_dom"/>
</dbReference>
<dbReference type="KEGG" id="vcy:IX92_23105"/>
<sequence>MEVEIVRQARIVEEVNGDVIAVKPDGAARKVIQGETIQSNEIMITARNASVVLSADGVPSEIDENSISLDFESAGTGAWHVAPVDGDVEFDLDQLGEGALSEDDIAAIQGAILDGADPTQILEATAAGAGGAGSANGGFVTIDYNGTEVLASTFFETSAQAQDDAEETEDELRTLVFAAGGESISEALVEGSLSSGTYPQSETATVTIFAGDLPLDADSFVPEPASLASLLAELNFDITSSGEAVTFTYDSAENAIIGVNAQGEVLRIDIDTTLVGKDVSLELTTTVSQPIDHVDSVGGGQVAISDDQISVSFDITGADSGGNAIRAPIDAQVSIGDGVNPTPQATNVQNVESDSTLIQGEFVEIGSDALASVTFDSSALQQFDGLLSDNQTTTATLSDDGTTITLTADGSGDTVLTVSVDTQGQYEYQQFKPLEHNGSDTISLSLPTTIVDYDQDTVTNDLNIEITDGDNPVITNVDGLSLDESGVAGGSQVGTAVVSGSGSITATAGSDIIDHFELEPSEFNTDGSLTSQGQQVTLELTANENGVRTYEGVIVLNGSRVTVFEIKVDSPAQGDYEFTLFEQLDHLGANDESLTIELPVYAVDADGDRSELAGGTGSEEAGKILIQVKDDAPTISGADALSLDEDDLASGSSPDAASLTANGQFTVTEGADTVVEYRLDTNSNPVAGLKSDGLAVSLNETYDSATNTYTYTASTSAQDVFVLTIKGDGTYSFELKGPIDHAANADDQTLNFAVIAKDNDGDMVAQNISVNIVDDVPSITHAEALIVNENDLASGTSPDATRVSKDGDFTTLEGADKVVSYKLDLTTNPIDGLTSQGKAVTLSESIDANGVATYTASSTDGDVFVLTLRPDGSYTFELKGPIDHDANSDSERLDFTVVATDTDGDTDRITLPVTIGDDSPNIASAEALILNENDLASGTSPDATRVSKDGDFTTLEGADKVVSYKLDLTTNPIDGLTSQGKAVTLSESIDADGVATYTASSVDGDVFVLTLRPDGSYTFELKGPLDHDANSDSERFDFTVVATDTDGDTDRITLPVTIGDDSPNIASAEALILNENDLASGTSPDATRVSKDGDFTTLEGADKVVSYKLDLTTNPIDGLTSQGKAVTLSESIDADGVATYTASSTDGDVFVLTLRPDGSYTFELKGPIDHDANSDSERLDFTVVATDTDGDTDRITLPVTIGDDSPNIASAEALILNENDLASGTSPDATRVSKDGDFTTLEGADKVVSYKLDLTTNPIDGLTSQGKAVTLSESIDADGVATYTASSVDGDVFVLTLRPDGSYTFELKGPIDHDANSDSERFDFTVVATDTDGDTDRITLPVTIGDDSPNIASAEALILNENDLASGTSPDATRVSKDGDFTTLEGADKVVSYKLDLTTNPIDGLTSQGKAVTLSESIDADGVATYTASSTDGDVFVLTLRPDGSYTFELKGPIDHDANSDSERLDFTVVATDTDGDTDRITLPVTIGDDSPNIASAEALILNENDLASGTSPDATRVSKDGDFTTLEGADKVVSYKLDLTTNPIDGLTSQGKAVTLSESIDANGVATYTASSTDGDVFVLTLRPDGSYTFELKGPLDHDANSDSERLDFTVVATDTDGDTDRITLPVTIGDDSPNIASAEALILNENDLASGTSPDATRVSKDGDFTTLEGADKVVSYELDLTTNPIDGLTSQGKAVTLSESIDANGVATYTASSVDGDVFVLTLRPDGSYTFELKGPIDHDANSDSERLDFTVVATDTDGDTDRITLPVTIGDDSPTIRSIDPSSTFVVDEDDTAAGSDSSGAVAVATGSFVTSQGADGVVAYELVNIADAQDGLTSNGQAVTISEVNGVAGTTTYQGVAGGQVIFTLVLSDNGDYTYTQLKALDHAQNSDTLTIPFDVVAIDKDNDISPAVRLPIEVIDDQPVLTGTTGETSVDEDDLAGIGSDRSEDTTINGNFVIAEGADSVVEYELTNADDTLDGLSADGEALEWAAVQTSGTTFTYTAMTENGHEPVFRIVFDTSDNSYQFELLKPLDHPDGAGENSVQIDFTIKATDFDGDESAEITLPVTVVDDVPLLTDHSISRVEGSGFKRVNMFEASTDKGADDAAITMIEGTTDGTSVIKFGGENGTYVDSVDIQSGNQTIKVYEEYDTGNGTRDIRELGELRVNSNGDIRFKAYDNLEHDGDTFDFSIDVTATDRDKDTSTAQLDLTIVDRKASAIALKVTTFEESGRDSSIDYDPNNPNTVDTANVQDNQSGITGLDSPTQILLQANLYDADNNESIGGMTIKAGDHHGTFYYFDGSQYVELEPNNRGKIYIDGSLIDQTSSVNGDGDQITTITNLYFVPDRNYSTDESGIQIKYQLEIDNDGTLDHRLNSSFRIEVESVADIATWDDANSTYEYTLTEDGAHQTLNLSAVTQDTSNPETITYRLEVTQGQGEFELLDASGNVIAESSPGVYLISSDDINSVQLNPRDNFSGAIKFDAKALTEEGSNAVSGKETAESVVQELVFNVTPKADESSFSVNRISIFEDNAASQNTVDPDTDHEPFTLDKVITLNSTADIDTPGDTSEVLYVRLSDFTDENGQPLTGFEVRWVGSGDPLPLITDASGSYYEIAQSDLDKVEIQPPLHSNENFTFEATGVVKDTATLGDGSQVTDVVEMGAGKTVHVSVKGVADIPYIPDVPDVPGTGAELDTWYSYTDGNGNAGAQVVINENSSIELSFAVLSGEEKDGVNDNSESITVLLSDIPDGVQLYDSNGGAIDLVYVGSDANGPIYQANITQEQYSSGITVEPPKHSTEDINITTKVIVTENDGHIREVDGSILVKVVPVIDAGGSDDAYSRTSTGNEDSFIVVPWNLQNAENPDRAPDTNDRDYEFVSSITISGFPEDVEITIDGVPVANYTGGTAIYDDVTNTLTITGLDENSSQPVVRVKPPEDSSVDMNLQTKLVIEEHDADNNGDSVAPKEVTGSLTVVVRPIVESDGDLQVKSNNAVVTTIDDADDDGRIDFTINDQNGDANVIVFEDLDPSSDELVKEVVVRFVGISGDDLDQLFVTGAVNNGDGSWTVTDEENFSIVAPDGLNYTDSNGLPSSTLTVEFVAQVYDKGDENENGPVSQKSTTVDLTFPTDVIEQNSEAAVIEQVTTPDAIITGVEDNYVDLSSQLSNVVQIGVDGSNISTADHVADQLTIVIDPSDIPAEVSGLKVIGAEYDFANNLYLFEATVNPDGSISIPDGLKLELPEDYAGDFNLPITFVTTDKASGDENRVELNIPVAITPVVDIAPGAGEQGQPLDSDVTPEISLSATSVEKGTGTQLDANALEDNLIKLDLDIDLADVRNDSHQGQETLTRVEITLPDSSLGYFADVNGDPIQPDSSVFVVDSNDPAVIQAALDGLYFVPRENYPTDSSGNSISFTVKGTVADQTTFDTTGTTQVSNTSSERTFTQNVDIDITPVLDPVTMPTAADNIVVVGDEDTDISLTSGGSGLSIALNDTDGSEQFLSAKLTGVPDDFTVTSTSSDFVVKNSGGGEWVIQLTDPSVTEIDLSAISIRPAEHFSGTADIGITVFTQEQLLQEPTAHQGQFSIEVTPVGDVVDIDPTSSVTGNEGENIDIAINASIVDKTDLLPGDSAQDQPETLLITVEQVPDGATIYYPDGVTPATNLGNGKWELRVDAQEVDKIVFNSGDHNKGTWNEDSLKITVQSVDKDADGNEYLGPTTNQVFDVAVDVEAVNDRPEFNNIADIQTAEDTVVAIKGFTVSDVDSSLDDPDAEYTLTLNVDSGELFQNTTIAANNGLTVSVDASGQTVTITGKVADINTALAQDLVTFKPDENSNDLIDTDGVKVTAHIDDEGNVGSVDAANPDTSNTNETSFVIHVSEVNDEPQAGDLDLGDILEEGSIQITAAQLIAASNDIDGDDLVVKSISVPAEQGTLTLNPDGVSWTFTAADDFNGDVSISYTIEDNGATNGVNDFLQDTGTVSLSVIGVNDKPEIDVDDITAIINESSGQLISGISVSDADYVDAFANDAMTVTLSVDFGQLNVTIPADSSITATPSSGSSITLTGTIGELNALLDSPSAGTGVTFDATHAPSDSVMLTITATDSGNPSGMVMSETTQKPITITPVANAPTLSITPDNNYVKNINASLTASNNGIALLGIVAALTDVHEALSLELSGLPAGSTVETSSGTLVPVDGKVVVPADDIDSVSIVGAQEGAHTIQLTAVSTETDSSTAESAPIDINLNVTNDISDIDVSSSSQDNQLLGSDEGIELQAGSGDDRIEGGTGNDTLIGGAGDDTLLGGAGDDILDGGLGSDILTGGTGEDTFIWHEIDDGATDTITDFSIAEGDQIDLREVLPELKQANVDMDTLLSHLDAKLVDGDDIELKVHPDGNGNGEQTILVEDLGQQIDFNSMDSSQIISTLLDQHIIVHDQ</sequence>
<evidence type="ECO:0000256" key="1">
    <source>
        <dbReference type="ARBA" id="ARBA00022837"/>
    </source>
</evidence>
<reference evidence="4 5" key="1">
    <citation type="submission" date="2014-10" db="EMBL/GenBank/DDBJ databases">
        <title>The Complete Genome Sequence for the Shellfish Pathogen Vibrio coralliilyticus RE98 Isolated from a Shellfish Hatchery.</title>
        <authorList>
            <person name="Richards G.P."/>
            <person name="Bono J.L."/>
            <person name="Watson M.A."/>
            <person name="Needleman D.S."/>
        </authorList>
    </citation>
    <scope>NUCLEOTIDE SEQUENCE [LARGE SCALE GENOMIC DNA]</scope>
    <source>
        <strain evidence="4 5">RE98</strain>
    </source>
</reference>
<dbReference type="SUPFAM" id="SSF51120">
    <property type="entry name" value="beta-Roll"/>
    <property type="match status" value="1"/>
</dbReference>
<dbReference type="EMBL" id="CP009618">
    <property type="protein sequence ID" value="AIW21862.1"/>
    <property type="molecule type" value="Genomic_DNA"/>
</dbReference>
<dbReference type="InterPro" id="IPR011049">
    <property type="entry name" value="Serralysin-like_metalloprot_C"/>
</dbReference>
<dbReference type="RefSeq" id="WP_043010747.1">
    <property type="nucleotide sequence ID" value="NZ_CP009618.1"/>
</dbReference>
<keyword evidence="1" id="KW-0106">Calcium</keyword>
<evidence type="ECO:0000259" key="3">
    <source>
        <dbReference type="Pfam" id="PF17892"/>
    </source>
</evidence>
<feature type="region of interest" description="Disordered" evidence="2">
    <location>
        <begin position="1927"/>
        <end position="1949"/>
    </location>
</feature>
<dbReference type="NCBIfam" id="TIGR03661">
    <property type="entry name" value="T1SS_VCA0849"/>
    <property type="match status" value="1"/>
</dbReference>
<dbReference type="NCBIfam" id="TIGR03660">
    <property type="entry name" value="T1SS_rpt_143"/>
    <property type="match status" value="11"/>
</dbReference>
<organism evidence="4 5">
    <name type="scientific">Vibrio coralliilyticus</name>
    <dbReference type="NCBI Taxonomy" id="190893"/>
    <lineage>
        <taxon>Bacteria</taxon>
        <taxon>Pseudomonadati</taxon>
        <taxon>Pseudomonadota</taxon>
        <taxon>Gammaproteobacteria</taxon>
        <taxon>Vibrionales</taxon>
        <taxon>Vibrionaceae</taxon>
        <taxon>Vibrio</taxon>
    </lineage>
</organism>
<gene>
    <name evidence="4" type="ORF">IX92_23105</name>
</gene>
<feature type="domain" description="Cadherin-like" evidence="3">
    <location>
        <begin position="3869"/>
        <end position="3953"/>
    </location>
</feature>
<protein>
    <submittedName>
        <fullName evidence="4">Autotransporter adhesin</fullName>
    </submittedName>
</protein>
<accession>A0AAN0VZT9</accession>
<dbReference type="Pfam" id="PF17892">
    <property type="entry name" value="Cadherin_5"/>
    <property type="match status" value="1"/>
</dbReference>
<dbReference type="Proteomes" id="UP000030081">
    <property type="component" value="Chromosome 2"/>
</dbReference>